<evidence type="ECO:0000256" key="4">
    <source>
        <dbReference type="ARBA" id="ARBA00022842"/>
    </source>
</evidence>
<comment type="cofactor">
    <cofactor evidence="1">
        <name>Mg(2+)</name>
        <dbReference type="ChEBI" id="CHEBI:18420"/>
    </cofactor>
</comment>
<gene>
    <name evidence="6" type="ORF">SPIROBIBN47_210102</name>
</gene>
<keyword evidence="4" id="KW-0460">Magnesium</keyword>
<dbReference type="SUPFAM" id="SSF56784">
    <property type="entry name" value="HAD-like"/>
    <property type="match status" value="1"/>
</dbReference>
<organism evidence="6">
    <name type="scientific">uncultured spirochete</name>
    <dbReference type="NCBI Taxonomy" id="156406"/>
    <lineage>
        <taxon>Bacteria</taxon>
        <taxon>Pseudomonadati</taxon>
        <taxon>Spirochaetota</taxon>
        <taxon>Spirochaetia</taxon>
        <taxon>Spirochaetales</taxon>
        <taxon>environmental samples</taxon>
    </lineage>
</organism>
<dbReference type="Gene3D" id="1.10.150.240">
    <property type="entry name" value="Putative phosphatase, domain 2"/>
    <property type="match status" value="1"/>
</dbReference>
<dbReference type="NCBIfam" id="TIGR01509">
    <property type="entry name" value="HAD-SF-IA-v3"/>
    <property type="match status" value="1"/>
</dbReference>
<dbReference type="Pfam" id="PF00702">
    <property type="entry name" value="Hydrolase"/>
    <property type="match status" value="1"/>
</dbReference>
<dbReference type="CDD" id="cd07505">
    <property type="entry name" value="HAD_BPGM-like"/>
    <property type="match status" value="1"/>
</dbReference>
<dbReference type="Gene3D" id="3.40.50.1000">
    <property type="entry name" value="HAD superfamily/HAD-like"/>
    <property type="match status" value="1"/>
</dbReference>
<dbReference type="SFLD" id="SFLDG01129">
    <property type="entry name" value="C1.5:_HAD__Beta-PGM__Phosphata"/>
    <property type="match status" value="1"/>
</dbReference>
<keyword evidence="6" id="KW-0378">Hydrolase</keyword>
<dbReference type="PRINTS" id="PR00413">
    <property type="entry name" value="HADHALOGNASE"/>
</dbReference>
<comment type="similarity">
    <text evidence="2">Belongs to the HAD-like hydrolase superfamily. CbbY/CbbZ/Gph/YieH family.</text>
</comment>
<accession>A0A3P3XI39</accession>
<dbReference type="InterPro" id="IPR023214">
    <property type="entry name" value="HAD_sf"/>
</dbReference>
<dbReference type="InterPro" id="IPR036412">
    <property type="entry name" value="HAD-like_sf"/>
</dbReference>
<protein>
    <submittedName>
        <fullName evidence="6">HAD-superfamily hydrolase, subfamily IA, variant 3</fullName>
    </submittedName>
</protein>
<dbReference type="PANTHER" id="PTHR46193:SF18">
    <property type="entry name" value="HEXITOL PHOSPHATASE B"/>
    <property type="match status" value="1"/>
</dbReference>
<proteinExistence type="inferred from homology"/>
<dbReference type="PANTHER" id="PTHR46193">
    <property type="entry name" value="6-PHOSPHOGLUCONATE PHOSPHATASE"/>
    <property type="match status" value="1"/>
</dbReference>
<dbReference type="GO" id="GO:0016787">
    <property type="term" value="F:hydrolase activity"/>
    <property type="evidence" value="ECO:0007669"/>
    <property type="project" value="UniProtKB-KW"/>
</dbReference>
<sequence length="240" mass="25936">MEGSWRPDDSSLKGYAMSDIIFKAVLFDMDGVLVDSERLIAESAVRMFKERYGLSVRHEDFVPFVGAGENRYIGGVAEKYGLAIDIEKAKAWTYEIYGKLAKAHAAGMRAIPGAVDYVRQCRAHGLKTALASAADRVKVLINLEYLGLGPDEFDVLLTGGDVAHKKPHPEMYLKAAEALGVLPSECLVVEDAVNGTIAGVRAGARVLGITSSFPEAELRKAGASWIAADLARAPLPWELD</sequence>
<dbReference type="GO" id="GO:0046872">
    <property type="term" value="F:metal ion binding"/>
    <property type="evidence" value="ECO:0007669"/>
    <property type="project" value="UniProtKB-KW"/>
</dbReference>
<evidence type="ECO:0000256" key="2">
    <source>
        <dbReference type="ARBA" id="ARBA00006171"/>
    </source>
</evidence>
<dbReference type="AlphaFoldDB" id="A0A3P3XI39"/>
<dbReference type="InterPro" id="IPR023198">
    <property type="entry name" value="PGP-like_dom2"/>
</dbReference>
<name>A0A3P3XI39_9SPIR</name>
<dbReference type="EMBL" id="FWDM01000014">
    <property type="protein sequence ID" value="SLM11855.1"/>
    <property type="molecule type" value="Genomic_DNA"/>
</dbReference>
<dbReference type="InterPro" id="IPR006439">
    <property type="entry name" value="HAD-SF_hydro_IA"/>
</dbReference>
<dbReference type="SFLD" id="SFLDS00003">
    <property type="entry name" value="Haloacid_Dehalogenase"/>
    <property type="match status" value="1"/>
</dbReference>
<keyword evidence="5" id="KW-0119">Carbohydrate metabolism</keyword>
<dbReference type="SFLD" id="SFLDG01135">
    <property type="entry name" value="C1.5.6:_HAD__Beta-PGM__Phospha"/>
    <property type="match status" value="1"/>
</dbReference>
<reference evidence="6" key="1">
    <citation type="submission" date="2017-02" db="EMBL/GenBank/DDBJ databases">
        <authorList>
            <person name="Regsiter A."/>
            <person name="William W."/>
        </authorList>
    </citation>
    <scope>NUCLEOTIDE SEQUENCE</scope>
    <source>
        <strain evidence="6">Bib</strain>
    </source>
</reference>
<keyword evidence="3" id="KW-0479">Metal-binding</keyword>
<evidence type="ECO:0000313" key="6">
    <source>
        <dbReference type="EMBL" id="SLM11855.1"/>
    </source>
</evidence>
<evidence type="ECO:0000256" key="3">
    <source>
        <dbReference type="ARBA" id="ARBA00022723"/>
    </source>
</evidence>
<evidence type="ECO:0000256" key="5">
    <source>
        <dbReference type="ARBA" id="ARBA00023277"/>
    </source>
</evidence>
<dbReference type="InterPro" id="IPR051600">
    <property type="entry name" value="Beta-PGM-like"/>
</dbReference>
<evidence type="ECO:0000256" key="1">
    <source>
        <dbReference type="ARBA" id="ARBA00001946"/>
    </source>
</evidence>